<dbReference type="EMBL" id="JAPJZI010000001">
    <property type="protein sequence ID" value="MDA5398922.1"/>
    <property type="molecule type" value="Genomic_DNA"/>
</dbReference>
<accession>A0A9X3UGX7</accession>
<evidence type="ECO:0000313" key="3">
    <source>
        <dbReference type="Proteomes" id="UP001151234"/>
    </source>
</evidence>
<reference evidence="2" key="1">
    <citation type="submission" date="2022-11" db="EMBL/GenBank/DDBJ databases">
        <title>Draft genome sequence of Hoeflea poritis E7-10 and Hoeflea prorocentri PM5-8, separated from scleractinian coral Porites lutea and marine dinoflagellate.</title>
        <authorList>
            <person name="Zhang G."/>
            <person name="Wei Q."/>
            <person name="Cai L."/>
        </authorList>
    </citation>
    <scope>NUCLEOTIDE SEQUENCE</scope>
    <source>
        <strain evidence="2">PM5-8</strain>
    </source>
</reference>
<evidence type="ECO:0000313" key="2">
    <source>
        <dbReference type="EMBL" id="MDA5398922.1"/>
    </source>
</evidence>
<gene>
    <name evidence="2" type="ORF">OQ273_10100</name>
</gene>
<dbReference type="SUPFAM" id="SSF54909">
    <property type="entry name" value="Dimeric alpha+beta barrel"/>
    <property type="match status" value="1"/>
</dbReference>
<dbReference type="RefSeq" id="WP_267990358.1">
    <property type="nucleotide sequence ID" value="NZ_JAPJZI010000001.1"/>
</dbReference>
<sequence length="112" mass="13294">MTQQKQRDWDRAPCAFFWEYKVAPEKAAEFEAFYGASGRWAQLYSRSDAFIRTELFRDPDDPTRYRTGDYWKSRDSFLEFLRDYSDPYDELGAECNEISQERTSAGMLLVEV</sequence>
<dbReference type="Proteomes" id="UP001151234">
    <property type="component" value="Unassembled WGS sequence"/>
</dbReference>
<dbReference type="Pfam" id="PF03992">
    <property type="entry name" value="ABM"/>
    <property type="match status" value="1"/>
</dbReference>
<evidence type="ECO:0000259" key="1">
    <source>
        <dbReference type="Pfam" id="PF03992"/>
    </source>
</evidence>
<proteinExistence type="predicted"/>
<comment type="caution">
    <text evidence="2">The sequence shown here is derived from an EMBL/GenBank/DDBJ whole genome shotgun (WGS) entry which is preliminary data.</text>
</comment>
<keyword evidence="2" id="KW-0560">Oxidoreductase</keyword>
<dbReference type="AlphaFoldDB" id="A0A9X3UGX7"/>
<dbReference type="GO" id="GO:0004497">
    <property type="term" value="F:monooxygenase activity"/>
    <property type="evidence" value="ECO:0007669"/>
    <property type="project" value="UniProtKB-KW"/>
</dbReference>
<dbReference type="Gene3D" id="3.30.70.100">
    <property type="match status" value="1"/>
</dbReference>
<feature type="domain" description="ABM" evidence="1">
    <location>
        <begin position="19"/>
        <end position="81"/>
    </location>
</feature>
<keyword evidence="2" id="KW-0503">Monooxygenase</keyword>
<organism evidence="2 3">
    <name type="scientific">Hoeflea prorocentri</name>
    <dbReference type="NCBI Taxonomy" id="1922333"/>
    <lineage>
        <taxon>Bacteria</taxon>
        <taxon>Pseudomonadati</taxon>
        <taxon>Pseudomonadota</taxon>
        <taxon>Alphaproteobacteria</taxon>
        <taxon>Hyphomicrobiales</taxon>
        <taxon>Rhizobiaceae</taxon>
        <taxon>Hoeflea</taxon>
    </lineage>
</organism>
<protein>
    <submittedName>
        <fullName evidence="2">Antibiotic biosynthesis monooxygenase</fullName>
    </submittedName>
</protein>
<keyword evidence="3" id="KW-1185">Reference proteome</keyword>
<dbReference type="InterPro" id="IPR007138">
    <property type="entry name" value="ABM_dom"/>
</dbReference>
<dbReference type="InterPro" id="IPR011008">
    <property type="entry name" value="Dimeric_a/b-barrel"/>
</dbReference>
<name>A0A9X3UGX7_9HYPH</name>